<reference evidence="4 5" key="1">
    <citation type="submission" date="2014-03" db="EMBL/GenBank/DDBJ databases">
        <title>Genome sequence of Bordetella holmseii.</title>
        <authorList>
            <person name="Harvill E."/>
            <person name="Goodfield L.L."/>
            <person name="Ivanov Y."/>
            <person name="Meyer J.A."/>
            <person name="Newth C."/>
            <person name="Cassiday P."/>
            <person name="Tondella M.L."/>
            <person name="Liao P."/>
            <person name="Zimmerman J."/>
            <person name="Meert K."/>
            <person name="Wessel D."/>
            <person name="Berger J."/>
            <person name="Dean J.M."/>
            <person name="Holubkov R."/>
            <person name="Burr J."/>
            <person name="Liu T."/>
            <person name="Brinkac L.M."/>
            <person name="Sanka R."/>
            <person name="Kim M."/>
            <person name="Losada L."/>
        </authorList>
    </citation>
    <scope>NUCLEOTIDE SEQUENCE [LARGE SCALE GENOMIC DNA]</scope>
    <source>
        <strain evidence="4 5">CDC-H585-BH</strain>
    </source>
</reference>
<evidence type="ECO:0000313" key="4">
    <source>
        <dbReference type="EMBL" id="KAL01108.1"/>
    </source>
</evidence>
<keyword evidence="2" id="KW-0012">Acyltransferase</keyword>
<name>A0A158M9N5_9BORD</name>
<evidence type="ECO:0000259" key="3">
    <source>
        <dbReference type="PROSITE" id="PS51186"/>
    </source>
</evidence>
<proteinExistence type="predicted"/>
<dbReference type="SUPFAM" id="SSF55729">
    <property type="entry name" value="Acyl-CoA N-acyltransferases (Nat)"/>
    <property type="match status" value="1"/>
</dbReference>
<dbReference type="EMBL" id="JFZZ01000001">
    <property type="protein sequence ID" value="KAL01108.1"/>
    <property type="molecule type" value="Genomic_DNA"/>
</dbReference>
<dbReference type="PROSITE" id="PS51186">
    <property type="entry name" value="GNAT"/>
    <property type="match status" value="1"/>
</dbReference>
<dbReference type="CDD" id="cd04301">
    <property type="entry name" value="NAT_SF"/>
    <property type="match status" value="1"/>
</dbReference>
<dbReference type="PATRIC" id="fig|1331206.3.peg.9"/>
<evidence type="ECO:0000256" key="1">
    <source>
        <dbReference type="ARBA" id="ARBA00022679"/>
    </source>
</evidence>
<dbReference type="RefSeq" id="WP_005014299.1">
    <property type="nucleotide sequence ID" value="NZ_JFZZ01000001.1"/>
</dbReference>
<dbReference type="GeneID" id="93119662"/>
<accession>A0A158M9N5</accession>
<dbReference type="STRING" id="35814.BBB42_10895"/>
<feature type="domain" description="N-acetyltransferase" evidence="3">
    <location>
        <begin position="8"/>
        <end position="149"/>
    </location>
</feature>
<protein>
    <submittedName>
        <fullName evidence="4">FR47-like protein</fullName>
    </submittedName>
</protein>
<evidence type="ECO:0000256" key="2">
    <source>
        <dbReference type="ARBA" id="ARBA00023315"/>
    </source>
</evidence>
<dbReference type="Proteomes" id="UP000026682">
    <property type="component" value="Unassembled WGS sequence"/>
</dbReference>
<evidence type="ECO:0000313" key="5">
    <source>
        <dbReference type="Proteomes" id="UP000026682"/>
    </source>
</evidence>
<keyword evidence="1" id="KW-0808">Transferase</keyword>
<comment type="caution">
    <text evidence="4">The sequence shown here is derived from an EMBL/GenBank/DDBJ whole genome shotgun (WGS) entry which is preliminary data.</text>
</comment>
<dbReference type="InterPro" id="IPR016181">
    <property type="entry name" value="Acyl_CoA_acyltransferase"/>
</dbReference>
<organism evidence="4 5">
    <name type="scientific">Bordetella holmesii CDC-H585-BH</name>
    <dbReference type="NCBI Taxonomy" id="1331206"/>
    <lineage>
        <taxon>Bacteria</taxon>
        <taxon>Pseudomonadati</taxon>
        <taxon>Pseudomonadota</taxon>
        <taxon>Betaproteobacteria</taxon>
        <taxon>Burkholderiales</taxon>
        <taxon>Alcaligenaceae</taxon>
        <taxon>Bordetella</taxon>
    </lineage>
</organism>
<gene>
    <name evidence="4" type="ORF">L497_1518</name>
</gene>
<sequence length="156" mass="17655">MSLLLPALVLRAAVESDLPFLLALRRHTMEPHLRRDGMAVDEQAHLQRIRYHWDDARIVLIDDAPAGLLKVHHDEQGWYVIQIQVVPSRQGQGLGSRLLGSVLQRADDGGQQVRLYVIRSNPARRLYERLGFRICERGEHVFLMCRPPGTGPVIAG</sequence>
<dbReference type="AlphaFoldDB" id="A0A158M9N5"/>
<dbReference type="PANTHER" id="PTHR43420">
    <property type="entry name" value="ACETYLTRANSFERASE"/>
    <property type="match status" value="1"/>
</dbReference>
<dbReference type="GO" id="GO:0016747">
    <property type="term" value="F:acyltransferase activity, transferring groups other than amino-acyl groups"/>
    <property type="evidence" value="ECO:0007669"/>
    <property type="project" value="InterPro"/>
</dbReference>
<dbReference type="InterPro" id="IPR000182">
    <property type="entry name" value="GNAT_dom"/>
</dbReference>
<dbReference type="Pfam" id="PF00583">
    <property type="entry name" value="Acetyltransf_1"/>
    <property type="match status" value="1"/>
</dbReference>
<dbReference type="InterPro" id="IPR050680">
    <property type="entry name" value="YpeA/RimI_acetyltransf"/>
</dbReference>
<dbReference type="Gene3D" id="3.40.630.30">
    <property type="match status" value="1"/>
</dbReference>